<dbReference type="PANTHER" id="PTHR24399">
    <property type="entry name" value="ZINC FINGER AND BTB DOMAIN-CONTAINING"/>
    <property type="match status" value="1"/>
</dbReference>
<evidence type="ECO:0000259" key="13">
    <source>
        <dbReference type="PROSITE" id="PS50157"/>
    </source>
</evidence>
<accession>A0ABM1EMN7</accession>
<keyword evidence="10" id="KW-0539">Nucleus</keyword>
<feature type="domain" description="C2H2-type" evidence="13">
    <location>
        <begin position="252"/>
        <end position="279"/>
    </location>
</feature>
<feature type="domain" description="C2H2-type" evidence="13">
    <location>
        <begin position="947"/>
        <end position="974"/>
    </location>
</feature>
<dbReference type="Gene3D" id="3.30.160.60">
    <property type="entry name" value="Classic Zinc Finger"/>
    <property type="match status" value="19"/>
</dbReference>
<dbReference type="Gene3D" id="2.170.270.10">
    <property type="entry name" value="SET domain"/>
    <property type="match status" value="3"/>
</dbReference>
<proteinExistence type="predicted"/>
<feature type="domain" description="C2H2-type" evidence="13">
    <location>
        <begin position="667"/>
        <end position="694"/>
    </location>
</feature>
<dbReference type="SUPFAM" id="SSF57667">
    <property type="entry name" value="beta-beta-alpha zinc fingers"/>
    <property type="match status" value="13"/>
</dbReference>
<feature type="domain" description="C2H2-type" evidence="13">
    <location>
        <begin position="807"/>
        <end position="834"/>
    </location>
</feature>
<keyword evidence="8" id="KW-0805">Transcription regulation</keyword>
<feature type="domain" description="C2H2-type" evidence="13">
    <location>
        <begin position="611"/>
        <end position="638"/>
    </location>
</feature>
<evidence type="ECO:0000256" key="11">
    <source>
        <dbReference type="PROSITE-ProRule" id="PRU00042"/>
    </source>
</evidence>
<dbReference type="PROSITE" id="PS00028">
    <property type="entry name" value="ZINC_FINGER_C2H2_1"/>
    <property type="match status" value="6"/>
</dbReference>
<dbReference type="SUPFAM" id="SSF82199">
    <property type="entry name" value="SET domain"/>
    <property type="match status" value="1"/>
</dbReference>
<keyword evidence="2" id="KW-0489">Methyltransferase</keyword>
<dbReference type="SMART" id="SM00355">
    <property type="entry name" value="ZnF_C2H2"/>
    <property type="match status" value="19"/>
</dbReference>
<feature type="domain" description="SET" evidence="14">
    <location>
        <begin position="395"/>
        <end position="510"/>
    </location>
</feature>
<feature type="domain" description="C2H2-type" evidence="13">
    <location>
        <begin position="107"/>
        <end position="134"/>
    </location>
</feature>
<feature type="domain" description="C2H2-type" evidence="13">
    <location>
        <begin position="835"/>
        <end position="862"/>
    </location>
</feature>
<feature type="domain" description="C2H2-type" evidence="13">
    <location>
        <begin position="550"/>
        <end position="577"/>
    </location>
</feature>
<evidence type="ECO:0000256" key="1">
    <source>
        <dbReference type="ARBA" id="ARBA00004123"/>
    </source>
</evidence>
<feature type="region of interest" description="Disordered" evidence="12">
    <location>
        <begin position="305"/>
        <end position="329"/>
    </location>
</feature>
<dbReference type="GeneID" id="106813752"/>
<organism evidence="15 16">
    <name type="scientific">Priapulus caudatus</name>
    <name type="common">Priapulid worm</name>
    <dbReference type="NCBI Taxonomy" id="37621"/>
    <lineage>
        <taxon>Eukaryota</taxon>
        <taxon>Metazoa</taxon>
        <taxon>Ecdysozoa</taxon>
        <taxon>Scalidophora</taxon>
        <taxon>Priapulida</taxon>
        <taxon>Priapulimorpha</taxon>
        <taxon>Priapulimorphida</taxon>
        <taxon>Priapulidae</taxon>
        <taxon>Priapulus</taxon>
    </lineage>
</organism>
<evidence type="ECO:0000256" key="10">
    <source>
        <dbReference type="ARBA" id="ARBA00023242"/>
    </source>
</evidence>
<evidence type="ECO:0000256" key="5">
    <source>
        <dbReference type="ARBA" id="ARBA00022723"/>
    </source>
</evidence>
<dbReference type="SMART" id="SM00317">
    <property type="entry name" value="SET"/>
    <property type="match status" value="1"/>
</dbReference>
<evidence type="ECO:0000256" key="12">
    <source>
        <dbReference type="SAM" id="MobiDB-lite"/>
    </source>
</evidence>
<keyword evidence="11" id="KW-0863">Zinc-finger</keyword>
<evidence type="ECO:0000256" key="3">
    <source>
        <dbReference type="ARBA" id="ARBA00022679"/>
    </source>
</evidence>
<evidence type="ECO:0000256" key="4">
    <source>
        <dbReference type="ARBA" id="ARBA00022691"/>
    </source>
</evidence>
<dbReference type="PROSITE" id="PS50280">
    <property type="entry name" value="SET"/>
    <property type="match status" value="2"/>
</dbReference>
<feature type="domain" description="C2H2-type" evidence="13">
    <location>
        <begin position="196"/>
        <end position="223"/>
    </location>
</feature>
<evidence type="ECO:0000256" key="7">
    <source>
        <dbReference type="ARBA" id="ARBA00022833"/>
    </source>
</evidence>
<dbReference type="InterPro" id="IPR036236">
    <property type="entry name" value="Znf_C2H2_sf"/>
</dbReference>
<dbReference type="PANTHER" id="PTHR24399:SF23">
    <property type="entry name" value="C2H2-TYPE DOMAIN-CONTAINING PROTEIN"/>
    <property type="match status" value="1"/>
</dbReference>
<feature type="domain" description="C2H2-type" evidence="13">
    <location>
        <begin position="168"/>
        <end position="195"/>
    </location>
</feature>
<evidence type="ECO:0000259" key="14">
    <source>
        <dbReference type="PROSITE" id="PS50280"/>
    </source>
</evidence>
<dbReference type="InterPro" id="IPR001214">
    <property type="entry name" value="SET_dom"/>
</dbReference>
<feature type="domain" description="C2H2-type" evidence="13">
    <location>
        <begin position="280"/>
        <end position="307"/>
    </location>
</feature>
<reference evidence="16" key="1">
    <citation type="submission" date="2025-08" db="UniProtKB">
        <authorList>
            <consortium name="RefSeq"/>
        </authorList>
    </citation>
    <scope>IDENTIFICATION</scope>
</reference>
<protein>
    <submittedName>
        <fullName evidence="16">Histone-lysine N-methyltransferase PRDM9-like</fullName>
    </submittedName>
</protein>
<keyword evidence="3" id="KW-0808">Transferase</keyword>
<dbReference type="Proteomes" id="UP000695022">
    <property type="component" value="Unplaced"/>
</dbReference>
<dbReference type="InterPro" id="IPR046341">
    <property type="entry name" value="SET_dom_sf"/>
</dbReference>
<keyword evidence="6" id="KW-0677">Repeat</keyword>
<dbReference type="InterPro" id="IPR044417">
    <property type="entry name" value="PRDM7_9_PR-SET"/>
</dbReference>
<evidence type="ECO:0000313" key="15">
    <source>
        <dbReference type="Proteomes" id="UP000695022"/>
    </source>
</evidence>
<dbReference type="InterPro" id="IPR013087">
    <property type="entry name" value="Znf_C2H2_type"/>
</dbReference>
<dbReference type="CDD" id="cd19193">
    <property type="entry name" value="PR-SET_PRDM7_9"/>
    <property type="match status" value="1"/>
</dbReference>
<feature type="domain" description="SET" evidence="14">
    <location>
        <begin position="1"/>
        <end position="75"/>
    </location>
</feature>
<dbReference type="Pfam" id="PF21549">
    <property type="entry name" value="PRDM2_PR"/>
    <property type="match status" value="3"/>
</dbReference>
<evidence type="ECO:0000256" key="8">
    <source>
        <dbReference type="ARBA" id="ARBA00023015"/>
    </source>
</evidence>
<keyword evidence="5" id="KW-0479">Metal-binding</keyword>
<name>A0ABM1EMN7_PRICU</name>
<dbReference type="PROSITE" id="PS50157">
    <property type="entry name" value="ZINC_FINGER_C2H2_2"/>
    <property type="match status" value="19"/>
</dbReference>
<evidence type="ECO:0000256" key="2">
    <source>
        <dbReference type="ARBA" id="ARBA00022603"/>
    </source>
</evidence>
<evidence type="ECO:0000313" key="16">
    <source>
        <dbReference type="RefSeq" id="XP_014673458.1"/>
    </source>
</evidence>
<keyword evidence="15" id="KW-1185">Reference proteome</keyword>
<dbReference type="RefSeq" id="XP_014673458.1">
    <property type="nucleotide sequence ID" value="XM_014817972.1"/>
</dbReference>
<feature type="domain" description="C2H2-type" evidence="13">
    <location>
        <begin position="639"/>
        <end position="666"/>
    </location>
</feature>
<sequence length="1171" mass="134474">MPYLQHGYCWEIRRRGKVSHYVDADDGSKANWMRFVNCARTYEEQNMVAFQFHGGIYYRACTDIRTGAELLVYYGDSYAGELGIDKRKASAEQQEYKLHTHTERKICKCDTCEYRCTAYGELKKHMRAHTDAKRVDTGEKRLKSDGYRCTQASSVRDHMRTQTGEKPFACDTCGYRSAMASHLQTHMRTHTGEKPFACDTCGYRCAQANDLQRHMRTHTGEKPFACDTCGYRSAQASDLQKHMRTHTGEKPFACDTCGYRCAQASNLQTHMRTHTGEKPFACDTCGYRSAQASDLQRHMRTHTGEKPGLLEESVSRQAGQAQVRSPRRRYPRRNLARKNYREREVPDDDDYIFCDDCEREYEGHCPVHGPLKYIPDKKVDDTVYNPRRAEQTLPDGLSLWRSKITGAGQGIWTDMVVRKGSMFGPYKGEIRKITQNEAHVSGYCWAMRRRGKVSHYVDAEDGARANWMRFVNCARNYEEQNMVAFQFHGGMYYRTCTDIRTGAELLVYYGDSYAAELGIDRSKASAAAEQQQQQQQQYKLHNTHAERKICKCDTCEYRCTAYGELRKHMRAHADAKRVDTGEKRLETDGYRCTRASSVRDQMRTHTGEKPFACDTCGYRCAQASDLRDHMRTHTGEKPFACDTCGYRSAHASDLQTHMRTHTGEKPFACDTCGYRSARSSDLKKHMRTHTGEKTYYMRFRTCTDIRTGAELLVYYGDSYAAELGIDRSKASEQQEYKHTHTERKICKCDTCEYRCTGYGELKKHMRTHADAKHVDTGEKRLETDGYRCTQASSLRDHMRTHTGEKPFACDTCGYRSAHARHLQRHMRTHTGEKPFACDTCGYRSARSSSLLRHMRTHTGEKPFACDTCGYRSAHAHHLQRHMRTHTGEKPFVCDTCGYRSAHACNLQTHMRTHTGEKPFACDTCGFRSAHAHSLRDHMRTHTGEKPFACDTCEYRSAHARSLRDHMRTHTGEKPFACDTCGYRSASGEKPFACDTCGYRSAKASDLQTHMRAHTGEKPFACDTCGYRSAKIRRRGKVSHYVDAYDVARANWMRFVNCARNYEEQNMVAFQFHGGMYYRSHLNVDNTVIHGRSSHRDLLATLQLDTERPVCSIDISKHVYWTIIGGWRLPFGHYQFRLNLSGKRLIELHLAGADGSSMYRDDVIIPQQQSKT</sequence>
<keyword evidence="4" id="KW-0949">S-adenosyl-L-methionine</keyword>
<keyword evidence="9" id="KW-0804">Transcription</keyword>
<comment type="subcellular location">
    <subcellularLocation>
        <location evidence="1">Nucleus</location>
    </subcellularLocation>
</comment>
<feature type="domain" description="C2H2-type" evidence="13">
    <location>
        <begin position="224"/>
        <end position="251"/>
    </location>
</feature>
<feature type="domain" description="C2H2-type" evidence="13">
    <location>
        <begin position="991"/>
        <end position="1018"/>
    </location>
</feature>
<feature type="domain" description="C2H2-type" evidence="13">
    <location>
        <begin position="891"/>
        <end position="918"/>
    </location>
</feature>
<feature type="domain" description="C2H2-type" evidence="13">
    <location>
        <begin position="746"/>
        <end position="773"/>
    </location>
</feature>
<dbReference type="Pfam" id="PF00096">
    <property type="entry name" value="zf-C2H2"/>
    <property type="match status" value="12"/>
</dbReference>
<gene>
    <name evidence="16" type="primary">LOC106813752</name>
</gene>
<keyword evidence="7" id="KW-0862">Zinc</keyword>
<feature type="domain" description="C2H2-type" evidence="13">
    <location>
        <begin position="785"/>
        <end position="806"/>
    </location>
</feature>
<evidence type="ECO:0000256" key="6">
    <source>
        <dbReference type="ARBA" id="ARBA00022737"/>
    </source>
</evidence>
<evidence type="ECO:0000256" key="9">
    <source>
        <dbReference type="ARBA" id="ARBA00023163"/>
    </source>
</evidence>
<feature type="domain" description="C2H2-type" evidence="13">
    <location>
        <begin position="863"/>
        <end position="890"/>
    </location>
</feature>
<feature type="domain" description="C2H2-type" evidence="13">
    <location>
        <begin position="919"/>
        <end position="946"/>
    </location>
</feature>